<dbReference type="RefSeq" id="WP_092962858.1">
    <property type="nucleotide sequence ID" value="NZ_FOSQ01000016.1"/>
</dbReference>
<accession>A0A1I4EJL1</accession>
<proteinExistence type="predicted"/>
<dbReference type="STRING" id="1123062.SAMN02745775_11627"/>
<feature type="transmembrane region" description="Helical" evidence="1">
    <location>
        <begin position="152"/>
        <end position="174"/>
    </location>
</feature>
<feature type="transmembrane region" description="Helical" evidence="1">
    <location>
        <begin position="107"/>
        <end position="140"/>
    </location>
</feature>
<evidence type="ECO:0000256" key="1">
    <source>
        <dbReference type="SAM" id="Phobius"/>
    </source>
</evidence>
<keyword evidence="1" id="KW-0812">Transmembrane</keyword>
<sequence length="180" mass="19397">MAGATLLARGRPEGMVLMESTPSGAWRSFIAAAICLPAFLALRFFSWAQAGAGMEVLGRPLMAEIITYALGWLIFPLISLFVAELWGRGAAWPRFIAGWNWINIIQYLLWLALAVPVALGASGLLLQGLTLACFGYLVWLEWFTVRVGLGLTGGRATAVVFLDLLIGVFLAGLAQRLSLG</sequence>
<feature type="transmembrane region" description="Helical" evidence="1">
    <location>
        <begin position="65"/>
        <end position="86"/>
    </location>
</feature>
<reference evidence="2 3" key="1">
    <citation type="submission" date="2016-10" db="EMBL/GenBank/DDBJ databases">
        <authorList>
            <person name="de Groot N.N."/>
        </authorList>
    </citation>
    <scope>NUCLEOTIDE SEQUENCE [LARGE SCALE GENOMIC DNA]</scope>
    <source>
        <strain evidence="2 3">DSM 19981</strain>
    </source>
</reference>
<gene>
    <name evidence="2" type="ORF">SAMN02745775_11627</name>
</gene>
<dbReference type="Proteomes" id="UP000199473">
    <property type="component" value="Unassembled WGS sequence"/>
</dbReference>
<dbReference type="EMBL" id="FOSQ01000016">
    <property type="protein sequence ID" value="SFL04636.1"/>
    <property type="molecule type" value="Genomic_DNA"/>
</dbReference>
<name>A0A1I4EJL1_9PROT</name>
<feature type="transmembrane region" description="Helical" evidence="1">
    <location>
        <begin position="25"/>
        <end position="45"/>
    </location>
</feature>
<dbReference type="OrthoDB" id="8443450at2"/>
<protein>
    <recommendedName>
        <fullName evidence="4">Yip1 domain-containing protein</fullName>
    </recommendedName>
</protein>
<keyword evidence="1" id="KW-0472">Membrane</keyword>
<organism evidence="2 3">
    <name type="scientific">Falsiroseomonas stagni DSM 19981</name>
    <dbReference type="NCBI Taxonomy" id="1123062"/>
    <lineage>
        <taxon>Bacteria</taxon>
        <taxon>Pseudomonadati</taxon>
        <taxon>Pseudomonadota</taxon>
        <taxon>Alphaproteobacteria</taxon>
        <taxon>Acetobacterales</taxon>
        <taxon>Roseomonadaceae</taxon>
        <taxon>Falsiroseomonas</taxon>
    </lineage>
</organism>
<dbReference type="AlphaFoldDB" id="A0A1I4EJL1"/>
<evidence type="ECO:0000313" key="3">
    <source>
        <dbReference type="Proteomes" id="UP000199473"/>
    </source>
</evidence>
<evidence type="ECO:0000313" key="2">
    <source>
        <dbReference type="EMBL" id="SFL04636.1"/>
    </source>
</evidence>
<evidence type="ECO:0008006" key="4">
    <source>
        <dbReference type="Google" id="ProtNLM"/>
    </source>
</evidence>
<keyword evidence="1" id="KW-1133">Transmembrane helix</keyword>
<keyword evidence="3" id="KW-1185">Reference proteome</keyword>